<gene>
    <name evidence="2" type="ORF">Bxe_A3560</name>
</gene>
<evidence type="ECO:0000313" key="2">
    <source>
        <dbReference type="EMBL" id="ABE29428.1"/>
    </source>
</evidence>
<dbReference type="AlphaFoldDB" id="Q143R1"/>
<dbReference type="OrthoDB" id="5739128at2"/>
<evidence type="ECO:0000313" key="3">
    <source>
        <dbReference type="Proteomes" id="UP000001817"/>
    </source>
</evidence>
<name>Q143R1_PARXL</name>
<dbReference type="eggNOG" id="ENOG5031HRS">
    <property type="taxonomic scope" value="Bacteria"/>
</dbReference>
<dbReference type="PATRIC" id="fig|266265.5.peg.904"/>
<evidence type="ECO:0008006" key="4">
    <source>
        <dbReference type="Google" id="ProtNLM"/>
    </source>
</evidence>
<keyword evidence="3" id="KW-1185">Reference proteome</keyword>
<dbReference type="NCBIfam" id="NF045734">
    <property type="entry name" value="StyOxIsoStyC"/>
    <property type="match status" value="1"/>
</dbReference>
<keyword evidence="1" id="KW-1133">Transmembrane helix</keyword>
<dbReference type="KEGG" id="bxb:DR64_1259"/>
<feature type="transmembrane region" description="Helical" evidence="1">
    <location>
        <begin position="57"/>
        <end position="77"/>
    </location>
</feature>
<evidence type="ECO:0000256" key="1">
    <source>
        <dbReference type="SAM" id="Phobius"/>
    </source>
</evidence>
<reference evidence="2 3" key="1">
    <citation type="journal article" date="2006" name="Proc. Natl. Acad. Sci. U.S.A.">
        <title>Burkholderia xenovorans LB400 harbors a multi-replicon, 9.73-Mbp genome shaped for versatility.</title>
        <authorList>
            <person name="Chain P.S."/>
            <person name="Denef V.J."/>
            <person name="Konstantinidis K.T."/>
            <person name="Vergez L.M."/>
            <person name="Agullo L."/>
            <person name="Reyes V.L."/>
            <person name="Hauser L."/>
            <person name="Cordova M."/>
            <person name="Gomez L."/>
            <person name="Gonzalez M."/>
            <person name="Land M."/>
            <person name="Lao V."/>
            <person name="Larimer F."/>
            <person name="LiPuma J.J."/>
            <person name="Mahenthiralingam E."/>
            <person name="Malfatti S.A."/>
            <person name="Marx C.J."/>
            <person name="Parnell J.J."/>
            <person name="Ramette A."/>
            <person name="Richardson P."/>
            <person name="Seeger M."/>
            <person name="Smith D."/>
            <person name="Spilker T."/>
            <person name="Sul W.J."/>
            <person name="Tsoi T.V."/>
            <person name="Ulrich L.E."/>
            <person name="Zhulin I.B."/>
            <person name="Tiedje J.M."/>
        </authorList>
    </citation>
    <scope>NUCLEOTIDE SEQUENCE [LARGE SCALE GENOMIC DNA]</scope>
    <source>
        <strain evidence="2 3">LB400</strain>
    </source>
</reference>
<dbReference type="InterPro" id="IPR058965">
    <property type="entry name" value="SOI/HabA-like"/>
</dbReference>
<dbReference type="RefSeq" id="WP_011487196.1">
    <property type="nucleotide sequence ID" value="NC_007951.1"/>
</dbReference>
<feature type="transmembrane region" description="Helical" evidence="1">
    <location>
        <begin position="128"/>
        <end position="149"/>
    </location>
</feature>
<proteinExistence type="predicted"/>
<organism evidence="2 3">
    <name type="scientific">Paraburkholderia xenovorans (strain LB400)</name>
    <dbReference type="NCBI Taxonomy" id="266265"/>
    <lineage>
        <taxon>Bacteria</taxon>
        <taxon>Pseudomonadati</taxon>
        <taxon>Pseudomonadota</taxon>
        <taxon>Betaproteobacteria</taxon>
        <taxon>Burkholderiales</taxon>
        <taxon>Burkholderiaceae</taxon>
        <taxon>Paraburkholderia</taxon>
    </lineage>
</organism>
<dbReference type="EMBL" id="CP000270">
    <property type="protein sequence ID" value="ABE29428.1"/>
    <property type="molecule type" value="Genomic_DNA"/>
</dbReference>
<dbReference type="Pfam" id="PF26512">
    <property type="entry name" value="SOI"/>
    <property type="match status" value="1"/>
</dbReference>
<dbReference type="Proteomes" id="UP000001817">
    <property type="component" value="Chromosome 1"/>
</dbReference>
<feature type="transmembrane region" description="Helical" evidence="1">
    <location>
        <begin position="12"/>
        <end position="37"/>
    </location>
</feature>
<protein>
    <recommendedName>
        <fullName evidence="4">Styrene-oxide isomerase</fullName>
    </recommendedName>
</protein>
<sequence length="167" mass="17704">MREIQRHMIGHGMLILLVGMLAGIGLLISLIGGLEIWPGNILAVHLPGNGGGWVRFHIGQFLNAFLVVLVALVFPVLGIEPRLARRLGLLIVGTGWANTLFYAAALFAPNRALTFGSNRLGDANLASLIGLVPGLVFAVISIVVVVVLAGQSFRRLAWPATQNISGV</sequence>
<dbReference type="InterPro" id="IPR054803">
    <property type="entry name" value="StyOxIsoStyC"/>
</dbReference>
<accession>Q143R1</accession>
<dbReference type="KEGG" id="bxe:Bxe_A3560"/>
<dbReference type="STRING" id="266265.Bxe_A3560"/>
<feature type="transmembrane region" description="Helical" evidence="1">
    <location>
        <begin position="89"/>
        <end position="108"/>
    </location>
</feature>
<keyword evidence="1" id="KW-0472">Membrane</keyword>
<keyword evidence="1" id="KW-0812">Transmembrane</keyword>